<reference evidence="2 3" key="1">
    <citation type="submission" date="2014-01" db="EMBL/GenBank/DDBJ databases">
        <title>Roseivivax isoporae LMG 25204 Genome Sequencing.</title>
        <authorList>
            <person name="Lai Q."/>
            <person name="Li G."/>
            <person name="Shao Z."/>
        </authorList>
    </citation>
    <scope>NUCLEOTIDE SEQUENCE [LARGE SCALE GENOMIC DNA]</scope>
    <source>
        <strain evidence="2 3">LMG 25204</strain>
    </source>
</reference>
<sequence>MPISRHVRAAVLVVACAMAGGASGEDLATRGIVLRPPPPAPAGVVSYQTPLPFDDVIFGLENALVGHGLDVSRQSLVSVSGGGRTDLALADSVYQHAETYSFCSSILAQKMMENDPLNIAFCPYTIFVIVARGNPEVTTIGYRAMPEGPMKEAQALLDVIARNAIGRGG</sequence>
<keyword evidence="3" id="KW-1185">Reference proteome</keyword>
<evidence type="ECO:0000256" key="1">
    <source>
        <dbReference type="SAM" id="SignalP"/>
    </source>
</evidence>
<feature type="signal peptide" evidence="1">
    <location>
        <begin position="1"/>
        <end position="24"/>
    </location>
</feature>
<organism evidence="2 3">
    <name type="scientific">Roseivivax isoporae LMG 25204</name>
    <dbReference type="NCBI Taxonomy" id="1449351"/>
    <lineage>
        <taxon>Bacteria</taxon>
        <taxon>Pseudomonadati</taxon>
        <taxon>Pseudomonadota</taxon>
        <taxon>Alphaproteobacteria</taxon>
        <taxon>Rhodobacterales</taxon>
        <taxon>Roseobacteraceae</taxon>
        <taxon>Roseivivax</taxon>
    </lineage>
</organism>
<dbReference type="Gene3D" id="3.30.310.70">
    <property type="entry name" value="TT1751-like domain"/>
    <property type="match status" value="1"/>
</dbReference>
<dbReference type="EMBL" id="JAME01000041">
    <property type="protein sequence ID" value="ETX27105.1"/>
    <property type="molecule type" value="Genomic_DNA"/>
</dbReference>
<dbReference type="SUPFAM" id="SSF103247">
    <property type="entry name" value="TT1751-like"/>
    <property type="match status" value="1"/>
</dbReference>
<dbReference type="InterPro" id="IPR035923">
    <property type="entry name" value="TT1751-like_sf"/>
</dbReference>
<comment type="caution">
    <text evidence="2">The sequence shown here is derived from an EMBL/GenBank/DDBJ whole genome shotgun (WGS) entry which is preliminary data.</text>
</comment>
<protein>
    <recommendedName>
        <fullName evidence="4">DUF302 domain-containing protein</fullName>
    </recommendedName>
</protein>
<dbReference type="Proteomes" id="UP000023430">
    <property type="component" value="Unassembled WGS sequence"/>
</dbReference>
<evidence type="ECO:0008006" key="4">
    <source>
        <dbReference type="Google" id="ProtNLM"/>
    </source>
</evidence>
<feature type="chain" id="PRO_5004977850" description="DUF302 domain-containing protein" evidence="1">
    <location>
        <begin position="25"/>
        <end position="169"/>
    </location>
</feature>
<dbReference type="AlphaFoldDB" id="X7F2U4"/>
<proteinExistence type="predicted"/>
<dbReference type="STRING" id="1449351.RISW2_16690"/>
<dbReference type="eggNOG" id="COG3439">
    <property type="taxonomic scope" value="Bacteria"/>
</dbReference>
<gene>
    <name evidence="2" type="ORF">RISW2_16690</name>
</gene>
<name>X7F2U4_9RHOB</name>
<dbReference type="RefSeq" id="WP_244437666.1">
    <property type="nucleotide sequence ID" value="NZ_JAME01000041.1"/>
</dbReference>
<accession>X7F2U4</accession>
<evidence type="ECO:0000313" key="2">
    <source>
        <dbReference type="EMBL" id="ETX27105.1"/>
    </source>
</evidence>
<keyword evidence="1" id="KW-0732">Signal</keyword>
<evidence type="ECO:0000313" key="3">
    <source>
        <dbReference type="Proteomes" id="UP000023430"/>
    </source>
</evidence>